<gene>
    <name evidence="4" type="ORF">ACFSOX_03275</name>
</gene>
<evidence type="ECO:0000256" key="2">
    <source>
        <dbReference type="PROSITE-ProRule" id="PRU01161"/>
    </source>
</evidence>
<proteinExistence type="predicted"/>
<dbReference type="InterPro" id="IPR016035">
    <property type="entry name" value="Acyl_Trfase/lysoPLipase"/>
</dbReference>
<dbReference type="EMBL" id="JBHUIW010000002">
    <property type="protein sequence ID" value="MFD2181162.1"/>
    <property type="molecule type" value="Genomic_DNA"/>
</dbReference>
<comment type="caution">
    <text evidence="2">Lacks conserved residue(s) required for the propagation of feature annotation.</text>
</comment>
<keyword evidence="5" id="KW-1185">Reference proteome</keyword>
<dbReference type="RefSeq" id="WP_378476352.1">
    <property type="nucleotide sequence ID" value="NZ_JBHUIW010000002.1"/>
</dbReference>
<evidence type="ECO:0000313" key="5">
    <source>
        <dbReference type="Proteomes" id="UP001597314"/>
    </source>
</evidence>
<dbReference type="SUPFAM" id="SSF52151">
    <property type="entry name" value="FabD/lysophospholipase-like"/>
    <property type="match status" value="1"/>
</dbReference>
<evidence type="ECO:0000259" key="3">
    <source>
        <dbReference type="PROSITE" id="PS51635"/>
    </source>
</evidence>
<accession>A0ABW5AGD4</accession>
<dbReference type="Proteomes" id="UP001597314">
    <property type="component" value="Unassembled WGS sequence"/>
</dbReference>
<name>A0ABW5AGD4_9BRAD</name>
<evidence type="ECO:0000256" key="1">
    <source>
        <dbReference type="ARBA" id="ARBA00023098"/>
    </source>
</evidence>
<comment type="caution">
    <text evidence="4">The sequence shown here is derived from an EMBL/GenBank/DDBJ whole genome shotgun (WGS) entry which is preliminary data.</text>
</comment>
<feature type="short sequence motif" description="GXSXG" evidence="2">
    <location>
        <begin position="48"/>
        <end position="52"/>
    </location>
</feature>
<feature type="short sequence motif" description="DGA/G" evidence="2">
    <location>
        <begin position="272"/>
        <end position="274"/>
    </location>
</feature>
<dbReference type="InterPro" id="IPR002641">
    <property type="entry name" value="PNPLA_dom"/>
</dbReference>
<keyword evidence="1 2" id="KW-0443">Lipid metabolism</keyword>
<protein>
    <submittedName>
        <fullName evidence="4">Patatin</fullName>
    </submittedName>
</protein>
<reference evidence="5" key="1">
    <citation type="journal article" date="2019" name="Int. J. Syst. Evol. Microbiol.">
        <title>The Global Catalogue of Microorganisms (GCM) 10K type strain sequencing project: providing services to taxonomists for standard genome sequencing and annotation.</title>
        <authorList>
            <consortium name="The Broad Institute Genomics Platform"/>
            <consortium name="The Broad Institute Genome Sequencing Center for Infectious Disease"/>
            <person name="Wu L."/>
            <person name="Ma J."/>
        </authorList>
    </citation>
    <scope>NUCLEOTIDE SEQUENCE [LARGE SCALE GENOMIC DNA]</scope>
    <source>
        <strain evidence="5">CGMCC 1.6774</strain>
    </source>
</reference>
<dbReference type="PROSITE" id="PS51635">
    <property type="entry name" value="PNPLA"/>
    <property type="match status" value="1"/>
</dbReference>
<feature type="active site" description="Nucleophile" evidence="2">
    <location>
        <position position="50"/>
    </location>
</feature>
<sequence>MAGAISAGAYTAGAIDFLIEALDDYTTEKARPGWTGPTHDVFVPVIGGASAGGMTAGLTALSLFRELSHVRPGEPPPKPEENRLYSSWVDDISMNRLLEVTDLSRGREMNGVMSALCCDVLDEILDDAFELTKQERSRPWVGGPHGDALKVILTVSNLRGVPYAFRLLGDAGAAYGMLNHADYVEFDVSPGSGGTSHVDPLDLANAPSSFKAACLATGAFPIGLAPRLLTQRYGAYAHGHRVVYRDKTGQFHPIPPEKCLSEDADYTFVAVDGGMIDNEPFELVRRALSGGPAHSNERAGVDATKAVLLIDPFPNTPKLPALRKLPNGQPDRSLLGTLKTLLPTLVGQARFKPDELAPILDENVYSRFVIAPSRNEKGSDLAIACGALGGFGGFLHHSFRRHDYLLGRRNAQAFLRWTFGLPETNPLFEEFDASRRPDWYVTGPKKASDGGNGERQLEIKSFAVSDEPGSPEEKGLPIIPLTERMKAPIEIEDADRPRPEQVDLDQLRLLIDRRAGHVLQTLADRDLAPYLSRSPLVGWILRKAAVAYGRRIVTNAGLEQIKASLDQIKKAFSVIEGKR</sequence>
<feature type="active site" description="Proton acceptor" evidence="2">
    <location>
        <position position="272"/>
    </location>
</feature>
<keyword evidence="2" id="KW-0442">Lipid degradation</keyword>
<organism evidence="4 5">
    <name type="scientific">Rhodoplanes azumiensis</name>
    <dbReference type="NCBI Taxonomy" id="1897628"/>
    <lineage>
        <taxon>Bacteria</taxon>
        <taxon>Pseudomonadati</taxon>
        <taxon>Pseudomonadota</taxon>
        <taxon>Alphaproteobacteria</taxon>
        <taxon>Hyphomicrobiales</taxon>
        <taxon>Nitrobacteraceae</taxon>
        <taxon>Rhodoplanes</taxon>
    </lineage>
</organism>
<evidence type="ECO:0000313" key="4">
    <source>
        <dbReference type="EMBL" id="MFD2181162.1"/>
    </source>
</evidence>
<keyword evidence="2" id="KW-0378">Hydrolase</keyword>
<feature type="domain" description="PNPLA" evidence="3">
    <location>
        <begin position="1"/>
        <end position="285"/>
    </location>
</feature>